<evidence type="ECO:0000313" key="3">
    <source>
        <dbReference type="Proteomes" id="UP000465112"/>
    </source>
</evidence>
<reference evidence="2 3" key="1">
    <citation type="submission" date="2019-06" db="EMBL/GenBank/DDBJ databases">
        <title>A chromosome-scale genome assembly of the European perch, Perca fluviatilis.</title>
        <authorList>
            <person name="Roques C."/>
            <person name="Zahm M."/>
            <person name="Cabau C."/>
            <person name="Klopp C."/>
            <person name="Bouchez O."/>
            <person name="Donnadieu C."/>
            <person name="Kuhl H."/>
            <person name="Gislard M."/>
            <person name="Guendouz S."/>
            <person name="Journot L."/>
            <person name="Haffray P."/>
            <person name="Bestin A."/>
            <person name="Morvezen R."/>
            <person name="Feron R."/>
            <person name="Wen M."/>
            <person name="Jouanno E."/>
            <person name="Herpin A."/>
            <person name="Schartl M."/>
            <person name="Postlethwait J."/>
            <person name="Schaerlinger B."/>
            <person name="Chardard D."/>
            <person name="Lecocq T."/>
            <person name="Poncet C."/>
            <person name="Jaffrelo L."/>
            <person name="Lampietro C."/>
            <person name="Guiguen Y."/>
        </authorList>
    </citation>
    <scope>NUCLEOTIDE SEQUENCE [LARGE SCALE GENOMIC DNA]</scope>
    <source>
        <tissue evidence="2">Blood</tissue>
    </source>
</reference>
<evidence type="ECO:0000256" key="1">
    <source>
        <dbReference type="SAM" id="SignalP"/>
    </source>
</evidence>
<organism evidence="2 3">
    <name type="scientific">Perca fluviatilis</name>
    <name type="common">European perch</name>
    <dbReference type="NCBI Taxonomy" id="8168"/>
    <lineage>
        <taxon>Eukaryota</taxon>
        <taxon>Metazoa</taxon>
        <taxon>Chordata</taxon>
        <taxon>Craniata</taxon>
        <taxon>Vertebrata</taxon>
        <taxon>Euteleostomi</taxon>
        <taxon>Actinopterygii</taxon>
        <taxon>Neopterygii</taxon>
        <taxon>Teleostei</taxon>
        <taxon>Neoteleostei</taxon>
        <taxon>Acanthomorphata</taxon>
        <taxon>Eupercaria</taxon>
        <taxon>Perciformes</taxon>
        <taxon>Percoidei</taxon>
        <taxon>Percidae</taxon>
        <taxon>Percinae</taxon>
        <taxon>Perca</taxon>
    </lineage>
</organism>
<comment type="caution">
    <text evidence="2">The sequence shown here is derived from an EMBL/GenBank/DDBJ whole genome shotgun (WGS) entry which is preliminary data.</text>
</comment>
<dbReference type="EMBL" id="VHII01000023">
    <property type="protein sequence ID" value="KAF1372707.1"/>
    <property type="molecule type" value="Genomic_DNA"/>
</dbReference>
<proteinExistence type="predicted"/>
<feature type="signal peptide" evidence="1">
    <location>
        <begin position="1"/>
        <end position="17"/>
    </location>
</feature>
<keyword evidence="3" id="KW-1185">Reference proteome</keyword>
<name>A0A6A5DN54_PERFL</name>
<accession>A0A6A5DN54</accession>
<dbReference type="Proteomes" id="UP000465112">
    <property type="component" value="Chromosome 23"/>
</dbReference>
<gene>
    <name evidence="2" type="ORF">PFLUV_G00269050</name>
</gene>
<dbReference type="AlphaFoldDB" id="A0A6A5DN54"/>
<feature type="chain" id="PRO_5025355301" evidence="1">
    <location>
        <begin position="18"/>
        <end position="130"/>
    </location>
</feature>
<keyword evidence="1" id="KW-0732">Signal</keyword>
<sequence>MMTLPVLLLLALPVIYTEVLLNPSLEDRVPKITANGSTNQALPTPPDIEDKLDRVSSIKFDKTNLEWQIFNGSLPNGAVFINNQYVGRPTMSANSLARLVSTTMAWVLTATTPLKGKSMLALYFGHLRSW</sequence>
<evidence type="ECO:0000313" key="2">
    <source>
        <dbReference type="EMBL" id="KAF1372707.1"/>
    </source>
</evidence>
<protein>
    <submittedName>
        <fullName evidence="2">Uncharacterized protein</fullName>
    </submittedName>
</protein>